<feature type="domain" description="Acetophenone carboxylase-like C-terminal" evidence="3">
    <location>
        <begin position="504"/>
        <end position="673"/>
    </location>
</feature>
<feature type="domain" description="Hydantoinase/oxoprolinase N-terminal" evidence="2">
    <location>
        <begin position="4"/>
        <end position="175"/>
    </location>
</feature>
<dbReference type="Pfam" id="PF05378">
    <property type="entry name" value="Hydant_A_N"/>
    <property type="match status" value="1"/>
</dbReference>
<dbReference type="PANTHER" id="PTHR11365:SF23">
    <property type="entry name" value="HYPOTHETICAL 5-OXOPROLINASE (EUROFUNG)-RELATED"/>
    <property type="match status" value="1"/>
</dbReference>
<organism evidence="4 5">
    <name type="scientific">Neorhizobium galegae bv. orientalis str. HAMBI 540</name>
    <dbReference type="NCBI Taxonomy" id="1028800"/>
    <lineage>
        <taxon>Bacteria</taxon>
        <taxon>Pseudomonadati</taxon>
        <taxon>Pseudomonadota</taxon>
        <taxon>Alphaproteobacteria</taxon>
        <taxon>Hyphomicrobiales</taxon>
        <taxon>Rhizobiaceae</taxon>
        <taxon>Rhizobium/Agrobacterium group</taxon>
        <taxon>Neorhizobium</taxon>
    </lineage>
</organism>
<proteinExistence type="predicted"/>
<dbReference type="Pfam" id="PF01968">
    <property type="entry name" value="Hydantoinase_A"/>
    <property type="match status" value="1"/>
</dbReference>
<dbReference type="GO" id="GO:0005829">
    <property type="term" value="C:cytosol"/>
    <property type="evidence" value="ECO:0007669"/>
    <property type="project" value="TreeGrafter"/>
</dbReference>
<evidence type="ECO:0000313" key="5">
    <source>
        <dbReference type="Proteomes" id="UP000028181"/>
    </source>
</evidence>
<evidence type="ECO:0000259" key="3">
    <source>
        <dbReference type="Pfam" id="PF19278"/>
    </source>
</evidence>
<dbReference type="GO" id="GO:0017168">
    <property type="term" value="F:5-oxoprolinase (ATP-hydrolyzing) activity"/>
    <property type="evidence" value="ECO:0007669"/>
    <property type="project" value="TreeGrafter"/>
</dbReference>
<dbReference type="KEGG" id="ngg:RG540_PA09230"/>
<dbReference type="PATRIC" id="fig|1028800.3.peg.5553"/>
<reference evidence="5" key="1">
    <citation type="journal article" date="2014" name="BMC Genomics">
        <title>Genome sequencing of two Neorhizobium galegae strains reveals a noeT gene responsible for the unusual acetylation of the nodulation factors.</title>
        <authorList>
            <person name="Osterman J."/>
            <person name="Marsh J."/>
            <person name="Laine P.K."/>
            <person name="Zeng Z."/>
            <person name="Alatalo E."/>
            <person name="Sullivan J.T."/>
            <person name="Young J.P."/>
            <person name="Thomas-Oates J."/>
            <person name="Paulin L."/>
            <person name="Lindstrom K."/>
        </authorList>
    </citation>
    <scope>NUCLEOTIDE SEQUENCE [LARGE SCALE GENOMIC DNA]</scope>
    <source>
        <strain evidence="5">HAMBI 540</strain>
    </source>
</reference>
<dbReference type="SUPFAM" id="SSF53067">
    <property type="entry name" value="Actin-like ATPase domain"/>
    <property type="match status" value="1"/>
</dbReference>
<accession>A0A068T0G0</accession>
<evidence type="ECO:0000313" key="4">
    <source>
        <dbReference type="EMBL" id="CDN51599.1"/>
    </source>
</evidence>
<dbReference type="Proteomes" id="UP000028181">
    <property type="component" value="Plasmid pHAMBI540a"/>
</dbReference>
<dbReference type="GO" id="GO:0006749">
    <property type="term" value="P:glutathione metabolic process"/>
    <property type="evidence" value="ECO:0007669"/>
    <property type="project" value="TreeGrafter"/>
</dbReference>
<dbReference type="HOGENOM" id="CLU_002157_1_2_5"/>
<name>A0A068T0G0_NEOGA</name>
<dbReference type="eggNOG" id="COG0145">
    <property type="taxonomic scope" value="Bacteria"/>
</dbReference>
<gene>
    <name evidence="4" type="ORF">RG540_PA09230</name>
</gene>
<dbReference type="InterPro" id="IPR008040">
    <property type="entry name" value="Hydant_A_N"/>
</dbReference>
<dbReference type="AlphaFoldDB" id="A0A068T0G0"/>
<keyword evidence="4" id="KW-0614">Plasmid</keyword>
<dbReference type="InterPro" id="IPR045079">
    <property type="entry name" value="Oxoprolinase-like"/>
</dbReference>
<dbReference type="InterPro" id="IPR049517">
    <property type="entry name" value="ACX-like_C"/>
</dbReference>
<sequence>MNIVGIDIGGTFTDLVGYVDGKIVTSKTSTVPADPTQGIARSLELANCDPNQLNEILHGSTIAINTVLERKGARTALITTSGFRDVYAIGRSNRIQAFNLFFKRPQPLVPRSLTFEIPERILASGDVLEALDEKAVAAVIAEIEAAGVESVAICLLHSWANPDHERRVGDMLRKALPNIFVTLSHEILREYREYERSSTTALNAFVGPRVEGYLKRLETYLRSGAFDGKIHIMRSNGGVMSIGQAQEQPVSMMESGPVAGMIGAGRLARLLGLKRCIGFDMGGTTAKSSLITDGAPAIETGYVIGEEADGQPMQLPVVNIVEVGAGGGSIAWVDNAGGLHVGPQSVGADPGPACYGKGADLPVVTDADLILGRINPQRFLNGGMPLDRAASEQAMLSKVGNTLKLNPVEAALGVAKIADSSMSLSVRAVSINKGIDPRDTAMIAFGGAGPLHAIAIAREIYIPLVIIPKLPGTFSALGMLMASWRQDFVQTFIGRVGELSEAGVEKVYAELVASGREQMKRDGIAENDADHRFFADLRYVGQEHAISIPIENTGMLSGDTSEVRHRFDTEHDRRYSQSAPTEALEIVSLRLVLTAARTDNVAEEWLSRPWEPEAESEVSSRDVVFDDPAKPLKTAIYWRPALPAGFRLTGPAVIEEPNSTILIHPGDEVVVHEAGHLLVTLAKQSEE</sequence>
<dbReference type="InterPro" id="IPR043129">
    <property type="entry name" value="ATPase_NBD"/>
</dbReference>
<dbReference type="Pfam" id="PF19278">
    <property type="entry name" value="Hydant_A_C"/>
    <property type="match status" value="1"/>
</dbReference>
<dbReference type="RefSeq" id="WP_051909836.1">
    <property type="nucleotide sequence ID" value="NZ_HG938354.1"/>
</dbReference>
<evidence type="ECO:0000259" key="1">
    <source>
        <dbReference type="Pfam" id="PF01968"/>
    </source>
</evidence>
<feature type="domain" description="Hydantoinase A/oxoprolinase" evidence="1">
    <location>
        <begin position="196"/>
        <end position="487"/>
    </location>
</feature>
<keyword evidence="5" id="KW-1185">Reference proteome</keyword>
<dbReference type="EMBL" id="HG938354">
    <property type="protein sequence ID" value="CDN51599.1"/>
    <property type="molecule type" value="Genomic_DNA"/>
</dbReference>
<dbReference type="PANTHER" id="PTHR11365">
    <property type="entry name" value="5-OXOPROLINASE RELATED"/>
    <property type="match status" value="1"/>
</dbReference>
<geneLocation type="plasmid" evidence="5">
    <name>II</name>
</geneLocation>
<dbReference type="InterPro" id="IPR002821">
    <property type="entry name" value="Hydantoinase_A"/>
</dbReference>
<dbReference type="GeneID" id="24260860"/>
<protein>
    <submittedName>
        <fullName evidence="4">N-methylhydantoinase A</fullName>
    </submittedName>
</protein>
<evidence type="ECO:0000259" key="2">
    <source>
        <dbReference type="Pfam" id="PF05378"/>
    </source>
</evidence>